<organism evidence="1 2">
    <name type="scientific">Araneus ventricosus</name>
    <name type="common">Orbweaver spider</name>
    <name type="synonym">Epeira ventricosa</name>
    <dbReference type="NCBI Taxonomy" id="182803"/>
    <lineage>
        <taxon>Eukaryota</taxon>
        <taxon>Metazoa</taxon>
        <taxon>Ecdysozoa</taxon>
        <taxon>Arthropoda</taxon>
        <taxon>Chelicerata</taxon>
        <taxon>Arachnida</taxon>
        <taxon>Araneae</taxon>
        <taxon>Araneomorphae</taxon>
        <taxon>Entelegynae</taxon>
        <taxon>Araneoidea</taxon>
        <taxon>Araneidae</taxon>
        <taxon>Araneus</taxon>
    </lineage>
</organism>
<dbReference type="AlphaFoldDB" id="A0A4Y2VDQ6"/>
<sequence length="100" mass="10988">MARCDAEDLQAAAALRMSEFFALFTQEAPEKAIEQMFIYLLVGLPLLRERDAKIFLTGASHGLLPPCLVHMALVGLPALLTLQADDTTCIVFSKRQPLSL</sequence>
<gene>
    <name evidence="1" type="ORF">AVEN_245279_1</name>
</gene>
<evidence type="ECO:0000313" key="2">
    <source>
        <dbReference type="Proteomes" id="UP000499080"/>
    </source>
</evidence>
<proteinExistence type="predicted"/>
<dbReference type="Proteomes" id="UP000499080">
    <property type="component" value="Unassembled WGS sequence"/>
</dbReference>
<name>A0A4Y2VDQ6_ARAVE</name>
<reference evidence="1 2" key="1">
    <citation type="journal article" date="2019" name="Sci. Rep.">
        <title>Orb-weaving spider Araneus ventricosus genome elucidates the spidroin gene catalogue.</title>
        <authorList>
            <person name="Kono N."/>
            <person name="Nakamura H."/>
            <person name="Ohtoshi R."/>
            <person name="Moran D.A.P."/>
            <person name="Shinohara A."/>
            <person name="Yoshida Y."/>
            <person name="Fujiwara M."/>
            <person name="Mori M."/>
            <person name="Tomita M."/>
            <person name="Arakawa K."/>
        </authorList>
    </citation>
    <scope>NUCLEOTIDE SEQUENCE [LARGE SCALE GENOMIC DNA]</scope>
</reference>
<protein>
    <submittedName>
        <fullName evidence="1">Uncharacterized protein</fullName>
    </submittedName>
</protein>
<keyword evidence="2" id="KW-1185">Reference proteome</keyword>
<accession>A0A4Y2VDQ6</accession>
<evidence type="ECO:0000313" key="1">
    <source>
        <dbReference type="EMBL" id="GBO22246.1"/>
    </source>
</evidence>
<dbReference type="EMBL" id="BGPR01045350">
    <property type="protein sequence ID" value="GBO22246.1"/>
    <property type="molecule type" value="Genomic_DNA"/>
</dbReference>
<comment type="caution">
    <text evidence="1">The sequence shown here is derived from an EMBL/GenBank/DDBJ whole genome shotgun (WGS) entry which is preliminary data.</text>
</comment>